<evidence type="ECO:0000313" key="1">
    <source>
        <dbReference type="EMBL" id="QJW89795.1"/>
    </source>
</evidence>
<dbReference type="SUPFAM" id="SSF49354">
    <property type="entry name" value="PapD-like"/>
    <property type="match status" value="1"/>
</dbReference>
<evidence type="ECO:0000313" key="2">
    <source>
        <dbReference type="Proteomes" id="UP000502756"/>
    </source>
</evidence>
<keyword evidence="2" id="KW-1185">Reference proteome</keyword>
<sequence>MRSFNSNDIPLFRFLFLFLAITSRTFGQAGFQVEPPKVYFEEKNNKLAPVRIKVTNPSAVRMVIRASCVDWRRDSLGEKQFHPAGSLPSSCCPYLRVQPETVELEPGSQQEVLVSLNPDKLGNQQLRNGMLMLTQINEREIAEAQGRKSGFIFKVQIGVHLYHIPAAVKLKTMEIDTLFLSHNKEVQQLQVRVRNAGELDLESQLRVELTNLQTAEEIKLPPVPVNTMPGERIWLKTLLPEKLAKGRYLIIAIIDSGTDIPLQVAELETDMP</sequence>
<reference evidence="1 2" key="1">
    <citation type="submission" date="2020-05" db="EMBL/GenBank/DDBJ databases">
        <title>Genome sequencing of Spirosoma sp. TS118.</title>
        <authorList>
            <person name="Lee J.-H."/>
            <person name="Jeong S."/>
            <person name="Zhao L."/>
            <person name="Jung J.-H."/>
            <person name="Kim M.-K."/>
            <person name="Lim S."/>
        </authorList>
    </citation>
    <scope>NUCLEOTIDE SEQUENCE [LARGE SCALE GENOMIC DNA]</scope>
    <source>
        <strain evidence="1 2">TS118</strain>
    </source>
</reference>
<name>A0A6M5Y7B7_9BACT</name>
<protein>
    <recommendedName>
        <fullName evidence="3">Molecular chaperone</fullName>
    </recommendedName>
</protein>
<gene>
    <name evidence="1" type="ORF">HNV11_10605</name>
</gene>
<evidence type="ECO:0008006" key="3">
    <source>
        <dbReference type="Google" id="ProtNLM"/>
    </source>
</evidence>
<dbReference type="KEGG" id="stae:HNV11_10605"/>
<dbReference type="RefSeq" id="WP_171739635.1">
    <property type="nucleotide sequence ID" value="NZ_CP053435.1"/>
</dbReference>
<dbReference type="InterPro" id="IPR008962">
    <property type="entry name" value="PapD-like_sf"/>
</dbReference>
<accession>A0A6M5Y7B7</accession>
<organism evidence="1 2">
    <name type="scientific">Spirosoma taeanense</name>
    <dbReference type="NCBI Taxonomy" id="2735870"/>
    <lineage>
        <taxon>Bacteria</taxon>
        <taxon>Pseudomonadati</taxon>
        <taxon>Bacteroidota</taxon>
        <taxon>Cytophagia</taxon>
        <taxon>Cytophagales</taxon>
        <taxon>Cytophagaceae</taxon>
        <taxon>Spirosoma</taxon>
    </lineage>
</organism>
<dbReference type="EMBL" id="CP053435">
    <property type="protein sequence ID" value="QJW89795.1"/>
    <property type="molecule type" value="Genomic_DNA"/>
</dbReference>
<dbReference type="Proteomes" id="UP000502756">
    <property type="component" value="Chromosome"/>
</dbReference>
<proteinExistence type="predicted"/>
<dbReference type="AlphaFoldDB" id="A0A6M5Y7B7"/>